<dbReference type="PROSITE" id="PS51318">
    <property type="entry name" value="TAT"/>
    <property type="match status" value="1"/>
</dbReference>
<keyword evidence="1" id="KW-0732">Signal</keyword>
<comment type="caution">
    <text evidence="2">The sequence shown here is derived from an EMBL/GenBank/DDBJ whole genome shotgun (WGS) entry which is preliminary data.</text>
</comment>
<dbReference type="InterPro" id="IPR006311">
    <property type="entry name" value="TAT_signal"/>
</dbReference>
<name>A0AAE4AVG6_9ACTN</name>
<dbReference type="AlphaFoldDB" id="A0AAE4AVG6"/>
<dbReference type="PROSITE" id="PS51257">
    <property type="entry name" value="PROKAR_LIPOPROTEIN"/>
    <property type="match status" value="1"/>
</dbReference>
<dbReference type="EMBL" id="JAUSUZ010000001">
    <property type="protein sequence ID" value="MDQ0364890.1"/>
    <property type="molecule type" value="Genomic_DNA"/>
</dbReference>
<dbReference type="Proteomes" id="UP001240236">
    <property type="component" value="Unassembled WGS sequence"/>
</dbReference>
<dbReference type="PANTHER" id="PTHR43649:SF14">
    <property type="entry name" value="BLR3389 PROTEIN"/>
    <property type="match status" value="1"/>
</dbReference>
<keyword evidence="3" id="KW-1185">Reference proteome</keyword>
<organism evidence="2 3">
    <name type="scientific">Catenuloplanes indicus</name>
    <dbReference type="NCBI Taxonomy" id="137267"/>
    <lineage>
        <taxon>Bacteria</taxon>
        <taxon>Bacillati</taxon>
        <taxon>Actinomycetota</taxon>
        <taxon>Actinomycetes</taxon>
        <taxon>Micromonosporales</taxon>
        <taxon>Micromonosporaceae</taxon>
        <taxon>Catenuloplanes</taxon>
    </lineage>
</organism>
<dbReference type="Gene3D" id="3.40.190.10">
    <property type="entry name" value="Periplasmic binding protein-like II"/>
    <property type="match status" value="2"/>
</dbReference>
<protein>
    <submittedName>
        <fullName evidence="2">Raffinose/stachyose/melibiose transport system substrate-binding protein</fullName>
    </submittedName>
</protein>
<evidence type="ECO:0000313" key="2">
    <source>
        <dbReference type="EMBL" id="MDQ0364890.1"/>
    </source>
</evidence>
<accession>A0AAE4AVG6</accession>
<feature type="signal peptide" evidence="1">
    <location>
        <begin position="1"/>
        <end position="23"/>
    </location>
</feature>
<dbReference type="PANTHER" id="PTHR43649">
    <property type="entry name" value="ARABINOSE-BINDING PROTEIN-RELATED"/>
    <property type="match status" value="1"/>
</dbReference>
<feature type="chain" id="PRO_5042138551" evidence="1">
    <location>
        <begin position="24"/>
        <end position="430"/>
    </location>
</feature>
<dbReference type="InterPro" id="IPR006059">
    <property type="entry name" value="SBP"/>
</dbReference>
<gene>
    <name evidence="2" type="ORF">J2S42_001559</name>
</gene>
<proteinExistence type="predicted"/>
<dbReference type="InterPro" id="IPR050490">
    <property type="entry name" value="Bact_solute-bd_prot1"/>
</dbReference>
<reference evidence="2 3" key="1">
    <citation type="submission" date="2023-07" db="EMBL/GenBank/DDBJ databases">
        <title>Sequencing the genomes of 1000 actinobacteria strains.</title>
        <authorList>
            <person name="Klenk H.-P."/>
        </authorList>
    </citation>
    <scope>NUCLEOTIDE SEQUENCE [LARGE SCALE GENOMIC DNA]</scope>
    <source>
        <strain evidence="2 3">DSM 44709</strain>
    </source>
</reference>
<dbReference type="Pfam" id="PF01547">
    <property type="entry name" value="SBP_bac_1"/>
    <property type="match status" value="1"/>
</dbReference>
<dbReference type="SUPFAM" id="SSF53850">
    <property type="entry name" value="Periplasmic binding protein-like II"/>
    <property type="match status" value="1"/>
</dbReference>
<sequence length="430" mass="44382">MMRISRRSLLGLAGAGAAGLALGACGDGGSGSGGAAGGTIRWWHIANTDPMLSAWADMARRFEAANPGVTIEITALENEAFKTKLTTNIQAGDPPDIFHTWGGGVLAQQAEAGMIKDLTADVGGWRDQLIPAALDAYTIDDKVYASAVDTGMVGFWYNKELFAKAGVTTPPDTWAGLLDAVGRLKSAGVTPIALAGKEKWPGHYYWAYLALRIGGLDLMRQAAADKSFAAPDFVTAGERLSELVALQPFQTGFLAAGYSTADGQAATMGNGKAAMELMGQWAPTVQKDSSAGKAGLGDKLGFFPFPAVDGGRGRITDAFGGGGGFAIGRNAPAKAIDFLRFIAQPDNARIEAKTAGVLPVVKAAQDAVTDPNLKSVADILGSSTGFQLYLDQAFAPAVGQQVNDSVAELLAGQASPQDVAAAITTVAKQG</sequence>
<evidence type="ECO:0000256" key="1">
    <source>
        <dbReference type="SAM" id="SignalP"/>
    </source>
</evidence>
<evidence type="ECO:0000313" key="3">
    <source>
        <dbReference type="Proteomes" id="UP001240236"/>
    </source>
</evidence>